<organism evidence="2 3">
    <name type="scientific">Clostridium gelidum</name>
    <dbReference type="NCBI Taxonomy" id="704125"/>
    <lineage>
        <taxon>Bacteria</taxon>
        <taxon>Bacillati</taxon>
        <taxon>Bacillota</taxon>
        <taxon>Clostridia</taxon>
        <taxon>Eubacteriales</taxon>
        <taxon>Clostridiaceae</taxon>
        <taxon>Clostridium</taxon>
    </lineage>
</organism>
<evidence type="ECO:0000313" key="2">
    <source>
        <dbReference type="EMBL" id="BCZ48785.1"/>
    </source>
</evidence>
<name>A0ABM7TBN4_9CLOT</name>
<keyword evidence="3" id="KW-1185">Reference proteome</keyword>
<proteinExistence type="predicted"/>
<dbReference type="PANTHER" id="PTHR33434:SF2">
    <property type="entry name" value="FATTY ACID-BINDING PROTEIN TM_1468"/>
    <property type="match status" value="1"/>
</dbReference>
<dbReference type="InterPro" id="IPR043168">
    <property type="entry name" value="DegV_C"/>
</dbReference>
<dbReference type="Pfam" id="PF02645">
    <property type="entry name" value="DegV"/>
    <property type="match status" value="1"/>
</dbReference>
<evidence type="ECO:0000256" key="1">
    <source>
        <dbReference type="ARBA" id="ARBA00023121"/>
    </source>
</evidence>
<reference evidence="3" key="1">
    <citation type="submission" date="2021-07" db="EMBL/GenBank/DDBJ databases">
        <title>Complete genome sequencing of a Clostridium isolate.</title>
        <authorList>
            <person name="Ueki A."/>
            <person name="Tonouchi A."/>
        </authorList>
    </citation>
    <scope>NUCLEOTIDE SEQUENCE [LARGE SCALE GENOMIC DNA]</scope>
    <source>
        <strain evidence="3">C5S11</strain>
    </source>
</reference>
<dbReference type="Gene3D" id="3.40.50.10440">
    <property type="entry name" value="Dihydroxyacetone kinase, domain 1"/>
    <property type="match status" value="1"/>
</dbReference>
<protein>
    <submittedName>
        <fullName evidence="2">DegV domain-containing protein</fullName>
    </submittedName>
</protein>
<gene>
    <name evidence="2" type="ORF">psyc5s11_48520</name>
</gene>
<dbReference type="EMBL" id="AP024849">
    <property type="protein sequence ID" value="BCZ48785.1"/>
    <property type="molecule type" value="Genomic_DNA"/>
</dbReference>
<accession>A0ABM7TBN4</accession>
<evidence type="ECO:0000313" key="3">
    <source>
        <dbReference type="Proteomes" id="UP000824633"/>
    </source>
</evidence>
<dbReference type="Gene3D" id="3.30.1180.10">
    <property type="match status" value="1"/>
</dbReference>
<dbReference type="Proteomes" id="UP000824633">
    <property type="component" value="Chromosome"/>
</dbReference>
<keyword evidence="1" id="KW-0446">Lipid-binding</keyword>
<dbReference type="Gene3D" id="2.20.28.50">
    <property type="entry name" value="degv family protein"/>
    <property type="match status" value="1"/>
</dbReference>
<sequence>MDAKIVMDSCVDFNNEVFDNEKIMERIPFKIIIDNEEIIDLDLEQSELITKMKNSKNKIGTSCPSPHEFLESFKKCKNNFVVTISEKLSGSYNSAMVAKEMLKEEFPESSVHVFDCKTATAGASLVVLKLKELIEEKMHTNQIIEEVNIYIKEMKTLLFAERLDNLAKNGRISSKKAFIGNLLQVVPIMCDNGDGELILKEQVRGRKKALNRLLDIVGEEGTDLKNKVLGITHVNCREKAESLKVEIKNRYDFKDVIIFEAGGLSTIYADDGGIVFCY</sequence>
<dbReference type="PANTHER" id="PTHR33434">
    <property type="entry name" value="DEGV DOMAIN-CONTAINING PROTEIN DR_1986-RELATED"/>
    <property type="match status" value="1"/>
</dbReference>
<dbReference type="SUPFAM" id="SSF82549">
    <property type="entry name" value="DAK1/DegV-like"/>
    <property type="match status" value="1"/>
</dbReference>
<dbReference type="NCBIfam" id="TIGR00762">
    <property type="entry name" value="DegV"/>
    <property type="match status" value="1"/>
</dbReference>
<dbReference type="PROSITE" id="PS51482">
    <property type="entry name" value="DEGV"/>
    <property type="match status" value="1"/>
</dbReference>
<dbReference type="InterPro" id="IPR003797">
    <property type="entry name" value="DegV"/>
</dbReference>
<dbReference type="InterPro" id="IPR050270">
    <property type="entry name" value="DegV_domain_contain"/>
</dbReference>
<dbReference type="RefSeq" id="WP_224035022.1">
    <property type="nucleotide sequence ID" value="NZ_AP024849.1"/>
</dbReference>